<keyword evidence="3" id="KW-0614">Plasmid</keyword>
<evidence type="ECO:0000313" key="3">
    <source>
        <dbReference type="EMBL" id="XBV84257.1"/>
    </source>
</evidence>
<dbReference type="Gene3D" id="3.10.129.10">
    <property type="entry name" value="Hotdog Thioesterase"/>
    <property type="match status" value="1"/>
</dbReference>
<dbReference type="EMBL" id="CP158298">
    <property type="protein sequence ID" value="XBV84257.1"/>
    <property type="molecule type" value="Genomic_DNA"/>
</dbReference>
<evidence type="ECO:0000256" key="1">
    <source>
        <dbReference type="ARBA" id="ARBA00022801"/>
    </source>
</evidence>
<dbReference type="AlphaFoldDB" id="A0AAU7U6S9"/>
<dbReference type="InterPro" id="IPR029069">
    <property type="entry name" value="HotDog_dom_sf"/>
</dbReference>
<dbReference type="PANTHER" id="PTHR42856">
    <property type="entry name" value="ACYL-COENZYME A THIOESTERASE PAAI"/>
    <property type="match status" value="1"/>
</dbReference>
<dbReference type="SUPFAM" id="SSF54637">
    <property type="entry name" value="Thioesterase/thiol ester dehydrase-isomerase"/>
    <property type="match status" value="1"/>
</dbReference>
<dbReference type="EC" id="3.1.2.-" evidence="3"/>
<dbReference type="InterPro" id="IPR052723">
    <property type="entry name" value="Acyl-CoA_thioesterase_PaaI"/>
</dbReference>
<protein>
    <submittedName>
        <fullName evidence="3">PaaI family thioesterase</fullName>
        <ecNumber evidence="3">3.1.2.-</ecNumber>
    </submittedName>
</protein>
<name>A0AAU7U6S9_9DEIO</name>
<dbReference type="InterPro" id="IPR003736">
    <property type="entry name" value="PAAI_dom"/>
</dbReference>
<proteinExistence type="predicted"/>
<dbReference type="CDD" id="cd03443">
    <property type="entry name" value="PaaI_thioesterase"/>
    <property type="match status" value="1"/>
</dbReference>
<feature type="domain" description="Thioesterase" evidence="2">
    <location>
        <begin position="49"/>
        <end position="119"/>
    </location>
</feature>
<organism evidence="3">
    <name type="scientific">Deinococcus sonorensis KR-87</name>
    <dbReference type="NCBI Taxonomy" id="694439"/>
    <lineage>
        <taxon>Bacteria</taxon>
        <taxon>Thermotogati</taxon>
        <taxon>Deinococcota</taxon>
        <taxon>Deinococci</taxon>
        <taxon>Deinococcales</taxon>
        <taxon>Deinococcaceae</taxon>
        <taxon>Deinococcus</taxon>
    </lineage>
</organism>
<reference evidence="3" key="1">
    <citation type="submission" date="2024-06" db="EMBL/GenBank/DDBJ databases">
        <title>Draft Genome Sequence of Deinococcus sonorensis Type Strain KR-87, a Biofilm Producing Representative of the Genus Deinococcus.</title>
        <authorList>
            <person name="Boren L.S."/>
            <person name="Grosso R.A."/>
            <person name="Hugenberg-Cox A.N."/>
            <person name="Hill J.T.E."/>
            <person name="Albert C.M."/>
            <person name="Tuohy J.M."/>
        </authorList>
    </citation>
    <scope>NUCLEOTIDE SEQUENCE</scope>
    <source>
        <strain evidence="3">KR-87</strain>
        <plasmid evidence="3">pDson03</plasmid>
    </source>
</reference>
<geneLocation type="plasmid" evidence="3">
    <name>pDson03</name>
</geneLocation>
<dbReference type="RefSeq" id="WP_350242293.1">
    <property type="nucleotide sequence ID" value="NZ_CP158298.1"/>
</dbReference>
<dbReference type="NCBIfam" id="TIGR00369">
    <property type="entry name" value="unchar_dom_1"/>
    <property type="match status" value="1"/>
</dbReference>
<keyword evidence="1 3" id="KW-0378">Hydrolase</keyword>
<dbReference type="InterPro" id="IPR006683">
    <property type="entry name" value="Thioestr_dom"/>
</dbReference>
<dbReference type="PANTHER" id="PTHR42856:SF1">
    <property type="entry name" value="ACYL-COENZYME A THIOESTERASE PAAI"/>
    <property type="match status" value="1"/>
</dbReference>
<dbReference type="KEGG" id="dsc:ABOD76_04145"/>
<gene>
    <name evidence="3" type="ORF">ABOD76_04145</name>
</gene>
<dbReference type="Pfam" id="PF03061">
    <property type="entry name" value="4HBT"/>
    <property type="match status" value="1"/>
</dbReference>
<dbReference type="GO" id="GO:0016289">
    <property type="term" value="F:acyl-CoA hydrolase activity"/>
    <property type="evidence" value="ECO:0007669"/>
    <property type="project" value="UniProtKB-ARBA"/>
</dbReference>
<accession>A0AAU7U6S9</accession>
<sequence length="146" mass="15220">MMDFDLNAAQRAIAADPFSRLLGTQVTAAQPGQVELSLEVRPTFLHRAGTVHEGLLSSLADTALACAGGSVLGPQVVTASMHISYVEPAEGTWVAAQAQVIRAGRRTALCRCSVVVVKQGTRVLCATAQGTIVAVGNASRTTFLDK</sequence>
<evidence type="ECO:0000259" key="2">
    <source>
        <dbReference type="Pfam" id="PF03061"/>
    </source>
</evidence>